<evidence type="ECO:0000256" key="1">
    <source>
        <dbReference type="SAM" id="MobiDB-lite"/>
    </source>
</evidence>
<name>A0AAE8SIC9_9HYPO</name>
<protein>
    <submittedName>
        <fullName evidence="2">Uncharacterized protein</fullName>
    </submittedName>
</protein>
<feature type="compositionally biased region" description="Low complexity" evidence="1">
    <location>
        <begin position="154"/>
        <end position="163"/>
    </location>
</feature>
<dbReference type="AlphaFoldDB" id="A0AAE8SIC9"/>
<keyword evidence="3" id="KW-1185">Reference proteome</keyword>
<feature type="region of interest" description="Disordered" evidence="1">
    <location>
        <begin position="154"/>
        <end position="180"/>
    </location>
</feature>
<evidence type="ECO:0000313" key="3">
    <source>
        <dbReference type="Proteomes" id="UP001187734"/>
    </source>
</evidence>
<gene>
    <name evidence="2" type="ORF">FTOL_06743</name>
</gene>
<accession>A0AAE8SIC9</accession>
<reference evidence="2" key="1">
    <citation type="submission" date="2018-03" db="EMBL/GenBank/DDBJ databases">
        <authorList>
            <person name="Guldener U."/>
        </authorList>
    </citation>
    <scope>NUCLEOTIDE SEQUENCE</scope>
</reference>
<dbReference type="Proteomes" id="UP001187734">
    <property type="component" value="Unassembled WGS sequence"/>
</dbReference>
<organism evidence="2 3">
    <name type="scientific">Fusarium torulosum</name>
    <dbReference type="NCBI Taxonomy" id="33205"/>
    <lineage>
        <taxon>Eukaryota</taxon>
        <taxon>Fungi</taxon>
        <taxon>Dikarya</taxon>
        <taxon>Ascomycota</taxon>
        <taxon>Pezizomycotina</taxon>
        <taxon>Sordariomycetes</taxon>
        <taxon>Hypocreomycetidae</taxon>
        <taxon>Hypocreales</taxon>
        <taxon>Nectriaceae</taxon>
        <taxon>Fusarium</taxon>
    </lineage>
</organism>
<dbReference type="EMBL" id="ONZP01000224">
    <property type="protein sequence ID" value="SPJ78354.1"/>
    <property type="molecule type" value="Genomic_DNA"/>
</dbReference>
<proteinExistence type="predicted"/>
<evidence type="ECO:0000313" key="2">
    <source>
        <dbReference type="EMBL" id="SPJ78354.1"/>
    </source>
</evidence>
<sequence>MPSSTITSLLWPAESGVTIKGEVFEAEATGTRYMLRGCKSDDAACEHHTAFLEIGPWASKTLPKGAAETGVYDVHGTIDGTVYSSVCEMSRSIIENCIVSKQSGFDESTEYTMSRTKGETGADFTLFYHSVTLTGGLEKLATSEAIAPIKTSSFEASSTTETSPVTGASPMSATDEPKTSTDVHIVSSEFTATGTASSTISTDTTSAGSLPMVRAFAALALAGIVTVLVY</sequence>
<comment type="caution">
    <text evidence="2">The sequence shown here is derived from an EMBL/GenBank/DDBJ whole genome shotgun (WGS) entry which is preliminary data.</text>
</comment>